<dbReference type="InterPro" id="IPR015797">
    <property type="entry name" value="NUDIX_hydrolase-like_dom_sf"/>
</dbReference>
<keyword evidence="1" id="KW-0378">Hydrolase</keyword>
<evidence type="ECO:0000313" key="4">
    <source>
        <dbReference type="Proteomes" id="UP000597341"/>
    </source>
</evidence>
<dbReference type="InterPro" id="IPR020084">
    <property type="entry name" value="NUDIX_hydrolase_CS"/>
</dbReference>
<keyword evidence="4" id="KW-1185">Reference proteome</keyword>
<organism evidence="3 4">
    <name type="scientific">Nocardioides flavus</name>
    <name type="common">ex Wang et al. 2016</name>
    <dbReference type="NCBI Taxonomy" id="2058780"/>
    <lineage>
        <taxon>Bacteria</taxon>
        <taxon>Bacillati</taxon>
        <taxon>Actinomycetota</taxon>
        <taxon>Actinomycetes</taxon>
        <taxon>Propionibacteriales</taxon>
        <taxon>Nocardioidaceae</taxon>
        <taxon>Nocardioides</taxon>
    </lineage>
</organism>
<dbReference type="Pfam" id="PF00293">
    <property type="entry name" value="NUDIX"/>
    <property type="match status" value="1"/>
</dbReference>
<dbReference type="PROSITE" id="PS51462">
    <property type="entry name" value="NUDIX"/>
    <property type="match status" value="1"/>
</dbReference>
<reference evidence="4" key="1">
    <citation type="journal article" date="2019" name="Int. J. Syst. Evol. Microbiol.">
        <title>The Global Catalogue of Microorganisms (GCM) 10K type strain sequencing project: providing services to taxonomists for standard genome sequencing and annotation.</title>
        <authorList>
            <consortium name="The Broad Institute Genomics Platform"/>
            <consortium name="The Broad Institute Genome Sequencing Center for Infectious Disease"/>
            <person name="Wu L."/>
            <person name="Ma J."/>
        </authorList>
    </citation>
    <scope>NUCLEOTIDE SEQUENCE [LARGE SCALE GENOMIC DNA]</scope>
    <source>
        <strain evidence="4">CGMCC 1.12791</strain>
    </source>
</reference>
<dbReference type="EMBL" id="BNAD01000024">
    <property type="protein sequence ID" value="GHE19388.1"/>
    <property type="molecule type" value="Genomic_DNA"/>
</dbReference>
<proteinExistence type="predicted"/>
<dbReference type="Gene3D" id="3.90.79.10">
    <property type="entry name" value="Nucleoside Triphosphate Pyrophosphohydrolase"/>
    <property type="match status" value="1"/>
</dbReference>
<dbReference type="InterPro" id="IPR000086">
    <property type="entry name" value="NUDIX_hydrolase_dom"/>
</dbReference>
<dbReference type="PROSITE" id="PS00893">
    <property type="entry name" value="NUDIX_BOX"/>
    <property type="match status" value="1"/>
</dbReference>
<gene>
    <name evidence="3" type="ORF">GCM10011376_39980</name>
</gene>
<evidence type="ECO:0000259" key="2">
    <source>
        <dbReference type="PROSITE" id="PS51462"/>
    </source>
</evidence>
<protein>
    <recommendedName>
        <fullName evidence="2">Nudix hydrolase domain-containing protein</fullName>
    </recommendedName>
</protein>
<evidence type="ECO:0000313" key="3">
    <source>
        <dbReference type="EMBL" id="GHE19388.1"/>
    </source>
</evidence>
<comment type="caution">
    <text evidence="3">The sequence shown here is derived from an EMBL/GenBank/DDBJ whole genome shotgun (WGS) entry which is preliminary data.</text>
</comment>
<sequence>MPRLRRVPIDRSVIRVKAFAVIVEDGGRHHAVSRMATTEHPAFHRPLGGSVELGERSVDAVVREVREELGATLLEPELLGVLENVFVIDGATGHEVVFVYGGRLAEPDVVPLTGRPFMDLEEEGWVEWRPLDGAHALSLLPVGLQDLIDAWRK</sequence>
<feature type="domain" description="Nudix hydrolase" evidence="2">
    <location>
        <begin position="14"/>
        <end position="153"/>
    </location>
</feature>
<accession>A0ABQ3HNY9</accession>
<evidence type="ECO:0000256" key="1">
    <source>
        <dbReference type="ARBA" id="ARBA00022801"/>
    </source>
</evidence>
<dbReference type="Proteomes" id="UP000597341">
    <property type="component" value="Unassembled WGS sequence"/>
</dbReference>
<name>A0ABQ3HNY9_9ACTN</name>
<dbReference type="SUPFAM" id="SSF55811">
    <property type="entry name" value="Nudix"/>
    <property type="match status" value="1"/>
</dbReference>